<comment type="caution">
    <text evidence="2">The sequence shown here is derived from an EMBL/GenBank/DDBJ whole genome shotgun (WGS) entry which is preliminary data.</text>
</comment>
<name>A0ABW5PLJ0_9BACI</name>
<keyword evidence="1" id="KW-1133">Transmembrane helix</keyword>
<proteinExistence type="predicted"/>
<evidence type="ECO:0000313" key="2">
    <source>
        <dbReference type="EMBL" id="MFD2616118.1"/>
    </source>
</evidence>
<dbReference type="RefSeq" id="WP_181406445.1">
    <property type="nucleotide sequence ID" value="NZ_JBHUMR010000006.1"/>
</dbReference>
<evidence type="ECO:0000313" key="3">
    <source>
        <dbReference type="Proteomes" id="UP001597458"/>
    </source>
</evidence>
<reference evidence="3" key="1">
    <citation type="journal article" date="2019" name="Int. J. Syst. Evol. Microbiol.">
        <title>The Global Catalogue of Microorganisms (GCM) 10K type strain sequencing project: providing services to taxonomists for standard genome sequencing and annotation.</title>
        <authorList>
            <consortium name="The Broad Institute Genomics Platform"/>
            <consortium name="The Broad Institute Genome Sequencing Center for Infectious Disease"/>
            <person name="Wu L."/>
            <person name="Ma J."/>
        </authorList>
    </citation>
    <scope>NUCLEOTIDE SEQUENCE [LARGE SCALE GENOMIC DNA]</scope>
    <source>
        <strain evidence="3">TISTR 2241</strain>
    </source>
</reference>
<keyword evidence="3" id="KW-1185">Reference proteome</keyword>
<accession>A0ABW5PLJ0</accession>
<keyword evidence="1" id="KW-0472">Membrane</keyword>
<gene>
    <name evidence="2" type="ORF">ACFSTF_02150</name>
</gene>
<feature type="transmembrane region" description="Helical" evidence="1">
    <location>
        <begin position="35"/>
        <end position="54"/>
    </location>
</feature>
<dbReference type="EMBL" id="JBHUMR010000006">
    <property type="protein sequence ID" value="MFD2616118.1"/>
    <property type="molecule type" value="Genomic_DNA"/>
</dbReference>
<dbReference type="Proteomes" id="UP001597458">
    <property type="component" value="Unassembled WGS sequence"/>
</dbReference>
<organism evidence="2 3">
    <name type="scientific">Terrilactibacillus laevilacticus</name>
    <dbReference type="NCBI Taxonomy" id="1380157"/>
    <lineage>
        <taxon>Bacteria</taxon>
        <taxon>Bacillati</taxon>
        <taxon>Bacillota</taxon>
        <taxon>Bacilli</taxon>
        <taxon>Bacillales</taxon>
        <taxon>Bacillaceae</taxon>
        <taxon>Terrilactibacillus</taxon>
    </lineage>
</organism>
<keyword evidence="1" id="KW-0812">Transmembrane</keyword>
<protein>
    <submittedName>
        <fullName evidence="2">Uncharacterized protein</fullName>
    </submittedName>
</protein>
<sequence length="55" mass="6400">MIDDRGTFSENVMLQKESSQAKQLEIMNIKLRKKLFITNVVLGITITLLVHLWLQ</sequence>
<evidence type="ECO:0000256" key="1">
    <source>
        <dbReference type="SAM" id="Phobius"/>
    </source>
</evidence>